<dbReference type="PROSITE" id="PS50158">
    <property type="entry name" value="ZF_CCHC"/>
    <property type="match status" value="1"/>
</dbReference>
<organism evidence="3 4">
    <name type="scientific">Trichinella nelsoni</name>
    <dbReference type="NCBI Taxonomy" id="6336"/>
    <lineage>
        <taxon>Eukaryota</taxon>
        <taxon>Metazoa</taxon>
        <taxon>Ecdysozoa</taxon>
        <taxon>Nematoda</taxon>
        <taxon>Enoplea</taxon>
        <taxon>Dorylaimia</taxon>
        <taxon>Trichinellida</taxon>
        <taxon>Trichinellidae</taxon>
        <taxon>Trichinella</taxon>
    </lineage>
</organism>
<dbReference type="OrthoDB" id="5917205at2759"/>
<feature type="non-terminal residue" evidence="3">
    <location>
        <position position="316"/>
    </location>
</feature>
<protein>
    <submittedName>
        <fullName evidence="3">Retrovirus-related Pol polyprotein from transposon TNT 1-94</fullName>
    </submittedName>
</protein>
<dbReference type="Proteomes" id="UP000054630">
    <property type="component" value="Unassembled WGS sequence"/>
</dbReference>
<dbReference type="InterPro" id="IPR054722">
    <property type="entry name" value="PolX-like_BBD"/>
</dbReference>
<accession>A0A0V0RDE5</accession>
<evidence type="ECO:0000313" key="3">
    <source>
        <dbReference type="EMBL" id="KRX12479.1"/>
    </source>
</evidence>
<evidence type="ECO:0000259" key="2">
    <source>
        <dbReference type="PROSITE" id="PS50158"/>
    </source>
</evidence>
<dbReference type="Gene3D" id="4.10.60.10">
    <property type="entry name" value="Zinc finger, CCHC-type"/>
    <property type="match status" value="1"/>
</dbReference>
<dbReference type="InterPro" id="IPR001878">
    <property type="entry name" value="Znf_CCHC"/>
</dbReference>
<sequence length="316" mass="36285">MESEKVLIQLNGENYSRWKFEIEAVLEARDCLDVVSGETTCPQKDESEIKAWKKRDALARSIISRSLDDFYHAFIWSARQFHAYTWKPGMNIASFIAGLNVIVNKMQSLQIELDDEIIIGKVIQCLPSDFDSFRQSWRLSAPKTVTLSDLTFQLLACESDQLCRSMQTVSIGEALVGKRTTSKEPNENSKKRNIECWNCKKKGHIRSECRSQRKLNSSTLKDRTKSLNRTGFVARSWLDVRQEPNDGWLADSGAFKHITRNRHWFSTLEFIEPQGVRIGNDKMIYAVGIGTIDVEVFNGKQWIASVLNYVLYVPEF</sequence>
<dbReference type="Pfam" id="PF22936">
    <property type="entry name" value="Pol_BBD"/>
    <property type="match status" value="1"/>
</dbReference>
<dbReference type="PANTHER" id="PTHR47481:SF7">
    <property type="entry name" value="CCHC-TYPE DOMAIN-CONTAINING PROTEIN"/>
    <property type="match status" value="1"/>
</dbReference>
<reference evidence="3 4" key="1">
    <citation type="submission" date="2015-01" db="EMBL/GenBank/DDBJ databases">
        <title>Evolution of Trichinella species and genotypes.</title>
        <authorList>
            <person name="Korhonen P.K."/>
            <person name="Edoardo P."/>
            <person name="Giuseppe L.R."/>
            <person name="Gasser R.B."/>
        </authorList>
    </citation>
    <scope>NUCLEOTIDE SEQUENCE [LARGE SCALE GENOMIC DNA]</scope>
    <source>
        <strain evidence="3">ISS37</strain>
    </source>
</reference>
<dbReference type="AlphaFoldDB" id="A0A0V0RDE5"/>
<feature type="domain" description="CCHC-type" evidence="2">
    <location>
        <begin position="196"/>
        <end position="211"/>
    </location>
</feature>
<dbReference type="SMART" id="SM00343">
    <property type="entry name" value="ZnF_C2HC"/>
    <property type="match status" value="1"/>
</dbReference>
<dbReference type="GO" id="GO:0003676">
    <property type="term" value="F:nucleic acid binding"/>
    <property type="evidence" value="ECO:0007669"/>
    <property type="project" value="InterPro"/>
</dbReference>
<dbReference type="GO" id="GO:0019899">
    <property type="term" value="F:enzyme binding"/>
    <property type="evidence" value="ECO:0007669"/>
    <property type="project" value="UniProtKB-ARBA"/>
</dbReference>
<keyword evidence="1" id="KW-0863">Zinc-finger</keyword>
<dbReference type="SUPFAM" id="SSF57756">
    <property type="entry name" value="Retrovirus zinc finger-like domains"/>
    <property type="match status" value="1"/>
</dbReference>
<dbReference type="EMBL" id="JYDL01000376">
    <property type="protein sequence ID" value="KRX12479.1"/>
    <property type="molecule type" value="Genomic_DNA"/>
</dbReference>
<evidence type="ECO:0000256" key="1">
    <source>
        <dbReference type="PROSITE-ProRule" id="PRU00047"/>
    </source>
</evidence>
<keyword evidence="1" id="KW-0479">Metal-binding</keyword>
<evidence type="ECO:0000313" key="4">
    <source>
        <dbReference type="Proteomes" id="UP000054630"/>
    </source>
</evidence>
<dbReference type="Pfam" id="PF14223">
    <property type="entry name" value="Retrotran_gag_2"/>
    <property type="match status" value="2"/>
</dbReference>
<dbReference type="InterPro" id="IPR036875">
    <property type="entry name" value="Znf_CCHC_sf"/>
</dbReference>
<gene>
    <name evidence="3" type="ORF">T07_6635</name>
</gene>
<keyword evidence="1" id="KW-0862">Zinc</keyword>
<dbReference type="STRING" id="6336.A0A0V0RDE5"/>
<keyword evidence="4" id="KW-1185">Reference proteome</keyword>
<name>A0A0V0RDE5_9BILA</name>
<dbReference type="GO" id="GO:0008270">
    <property type="term" value="F:zinc ion binding"/>
    <property type="evidence" value="ECO:0007669"/>
    <property type="project" value="UniProtKB-KW"/>
</dbReference>
<comment type="caution">
    <text evidence="3">The sequence shown here is derived from an EMBL/GenBank/DDBJ whole genome shotgun (WGS) entry which is preliminary data.</text>
</comment>
<dbReference type="PANTHER" id="PTHR47481">
    <property type="match status" value="1"/>
</dbReference>
<proteinExistence type="predicted"/>